<protein>
    <submittedName>
        <fullName evidence="1">Uncharacterized protein</fullName>
    </submittedName>
</protein>
<accession>A0A0V1C3X1</accession>
<feature type="non-terminal residue" evidence="1">
    <location>
        <position position="1"/>
    </location>
</feature>
<comment type="caution">
    <text evidence="1">The sequence shown here is derived from an EMBL/GenBank/DDBJ whole genome shotgun (WGS) entry which is preliminary data.</text>
</comment>
<dbReference type="AlphaFoldDB" id="A0A0V1C3X1"/>
<sequence>LKNEDNKHVNDGSSECPVILNVMYRSNFVIPETTRTEPPNVDNF</sequence>
<evidence type="ECO:0000313" key="2">
    <source>
        <dbReference type="Proteomes" id="UP000054653"/>
    </source>
</evidence>
<proteinExistence type="predicted"/>
<gene>
    <name evidence="1" type="ORF">T03_7014</name>
</gene>
<dbReference type="Proteomes" id="UP000054653">
    <property type="component" value="Unassembled WGS sequence"/>
</dbReference>
<dbReference type="EMBL" id="JYDI01000930">
    <property type="protein sequence ID" value="KRY43742.1"/>
    <property type="molecule type" value="Genomic_DNA"/>
</dbReference>
<name>A0A0V1C3X1_TRIBR</name>
<evidence type="ECO:0000313" key="1">
    <source>
        <dbReference type="EMBL" id="KRY43742.1"/>
    </source>
</evidence>
<keyword evidence="2" id="KW-1185">Reference proteome</keyword>
<reference evidence="1 2" key="1">
    <citation type="submission" date="2015-01" db="EMBL/GenBank/DDBJ databases">
        <title>Evolution of Trichinella species and genotypes.</title>
        <authorList>
            <person name="Korhonen P.K."/>
            <person name="Edoardo P."/>
            <person name="Giuseppe L.R."/>
            <person name="Gasser R.B."/>
        </authorList>
    </citation>
    <scope>NUCLEOTIDE SEQUENCE [LARGE SCALE GENOMIC DNA]</scope>
    <source>
        <strain evidence="1">ISS120</strain>
    </source>
</reference>
<organism evidence="1 2">
    <name type="scientific">Trichinella britovi</name>
    <name type="common">Parasitic roundworm</name>
    <dbReference type="NCBI Taxonomy" id="45882"/>
    <lineage>
        <taxon>Eukaryota</taxon>
        <taxon>Metazoa</taxon>
        <taxon>Ecdysozoa</taxon>
        <taxon>Nematoda</taxon>
        <taxon>Enoplea</taxon>
        <taxon>Dorylaimia</taxon>
        <taxon>Trichinellida</taxon>
        <taxon>Trichinellidae</taxon>
        <taxon>Trichinella</taxon>
    </lineage>
</organism>